<dbReference type="InterPro" id="IPR029063">
    <property type="entry name" value="SAM-dependent_MTases_sf"/>
</dbReference>
<gene>
    <name evidence="3" type="ORF">COT20_02610</name>
</gene>
<dbReference type="GO" id="GO:0008168">
    <property type="term" value="F:methyltransferase activity"/>
    <property type="evidence" value="ECO:0007669"/>
    <property type="project" value="UniProtKB-KW"/>
</dbReference>
<keyword evidence="1" id="KW-0489">Methyltransferase</keyword>
<dbReference type="EMBL" id="PEXQ01000063">
    <property type="protein sequence ID" value="PIU14685.1"/>
    <property type="molecule type" value="Genomic_DNA"/>
</dbReference>
<dbReference type="SUPFAM" id="SSF53335">
    <property type="entry name" value="S-adenosyl-L-methionine-dependent methyltransferases"/>
    <property type="match status" value="1"/>
</dbReference>
<evidence type="ECO:0000313" key="4">
    <source>
        <dbReference type="Proteomes" id="UP000229784"/>
    </source>
</evidence>
<evidence type="ECO:0000256" key="2">
    <source>
        <dbReference type="ARBA" id="ARBA00022679"/>
    </source>
</evidence>
<reference evidence="4" key="1">
    <citation type="submission" date="2017-09" db="EMBL/GenBank/DDBJ databases">
        <title>Depth-based differentiation of microbial function through sediment-hosted aquifers and enrichment of novel symbionts in the deep terrestrial subsurface.</title>
        <authorList>
            <person name="Probst A.J."/>
            <person name="Ladd B."/>
            <person name="Jarett J.K."/>
            <person name="Geller-Mcgrath D.E."/>
            <person name="Sieber C.M.K."/>
            <person name="Emerson J.B."/>
            <person name="Anantharaman K."/>
            <person name="Thomas B.C."/>
            <person name="Malmstrom R."/>
            <person name="Stieglmeier M."/>
            <person name="Klingl A."/>
            <person name="Woyke T."/>
            <person name="Ryan C.M."/>
            <person name="Banfield J.F."/>
        </authorList>
    </citation>
    <scope>NUCLEOTIDE SEQUENCE [LARGE SCALE GENOMIC DNA]</scope>
</reference>
<dbReference type="Proteomes" id="UP000229784">
    <property type="component" value="Unassembled WGS sequence"/>
</dbReference>
<dbReference type="Pfam" id="PF13489">
    <property type="entry name" value="Methyltransf_23"/>
    <property type="match status" value="1"/>
</dbReference>
<dbReference type="Gene3D" id="3.40.50.150">
    <property type="entry name" value="Vaccinia Virus protein VP39"/>
    <property type="match status" value="1"/>
</dbReference>
<organism evidence="3 4">
    <name type="scientific">bacterium (Candidatus Gribaldobacteria) CG08_land_8_20_14_0_20_39_15</name>
    <dbReference type="NCBI Taxonomy" id="2014273"/>
    <lineage>
        <taxon>Bacteria</taxon>
        <taxon>Candidatus Gribaldobacteria</taxon>
    </lineage>
</organism>
<dbReference type="GO" id="GO:0032259">
    <property type="term" value="P:methylation"/>
    <property type="evidence" value="ECO:0007669"/>
    <property type="project" value="UniProtKB-KW"/>
</dbReference>
<dbReference type="InterPro" id="IPR051422">
    <property type="entry name" value="AlkB_tRNA_MeTrf/Diox"/>
</dbReference>
<sequence>MKIEYAQQLLNKVRDDYNQIAEDFSNTRVQIWPEIATLFDYIKKGGKVLDLGCGNGRFVKIIKEKGGEYFGTDVSEKLIETAKKNYPNEKFQINEPLKLLFFDGYFDIIYSIAVFHHIPAKELRLRFLEEAKRVLKLSGLLVLTVWKPKDKQEKCLKIKFLAKKIFGLSGGLDFGDVIEPWFGKNKGERYFHCFSEKELTNLAREAGFEIVKSGIIRNEKGNRNNFYLVCKKN</sequence>
<evidence type="ECO:0008006" key="5">
    <source>
        <dbReference type="Google" id="ProtNLM"/>
    </source>
</evidence>
<protein>
    <recommendedName>
        <fullName evidence="5">Methyltransferase type 11 domain-containing protein</fullName>
    </recommendedName>
</protein>
<evidence type="ECO:0000256" key="1">
    <source>
        <dbReference type="ARBA" id="ARBA00022603"/>
    </source>
</evidence>
<dbReference type="CDD" id="cd02440">
    <property type="entry name" value="AdoMet_MTases"/>
    <property type="match status" value="1"/>
</dbReference>
<name>A0A2M6XTZ0_9BACT</name>
<keyword evidence="2" id="KW-0808">Transferase</keyword>
<proteinExistence type="predicted"/>
<dbReference type="AlphaFoldDB" id="A0A2M6XTZ0"/>
<accession>A0A2M6XTZ0</accession>
<dbReference type="PANTHER" id="PTHR13069:SF21">
    <property type="entry name" value="ALKYLATED DNA REPAIR PROTEIN ALKB HOMOLOG 8"/>
    <property type="match status" value="1"/>
</dbReference>
<comment type="caution">
    <text evidence="3">The sequence shown here is derived from an EMBL/GenBank/DDBJ whole genome shotgun (WGS) entry which is preliminary data.</text>
</comment>
<evidence type="ECO:0000313" key="3">
    <source>
        <dbReference type="EMBL" id="PIU14685.1"/>
    </source>
</evidence>
<dbReference type="PANTHER" id="PTHR13069">
    <property type="entry name" value="ALKYLATED DNA REPAIR PROTEIN ALKB HOMOLOG 8"/>
    <property type="match status" value="1"/>
</dbReference>